<dbReference type="InterPro" id="IPR016181">
    <property type="entry name" value="Acyl_CoA_acyltransferase"/>
</dbReference>
<comment type="caution">
    <text evidence="2">The sequence shown here is derived from an EMBL/GenBank/DDBJ whole genome shotgun (WGS) entry which is preliminary data.</text>
</comment>
<organism evidence="2 3">
    <name type="scientific">Paenibacillus contaminans</name>
    <dbReference type="NCBI Taxonomy" id="450362"/>
    <lineage>
        <taxon>Bacteria</taxon>
        <taxon>Bacillati</taxon>
        <taxon>Bacillota</taxon>
        <taxon>Bacilli</taxon>
        <taxon>Bacillales</taxon>
        <taxon>Paenibacillaceae</taxon>
        <taxon>Paenibacillus</taxon>
    </lineage>
</organism>
<feature type="domain" description="BioF2-like acetyltransferase" evidence="1">
    <location>
        <begin position="175"/>
        <end position="300"/>
    </location>
</feature>
<proteinExistence type="predicted"/>
<gene>
    <name evidence="2" type="ORF">DQG23_08755</name>
</gene>
<evidence type="ECO:0000313" key="3">
    <source>
        <dbReference type="Proteomes" id="UP000250369"/>
    </source>
</evidence>
<evidence type="ECO:0000313" key="2">
    <source>
        <dbReference type="EMBL" id="RAV22113.1"/>
    </source>
</evidence>
<dbReference type="GO" id="GO:0016740">
    <property type="term" value="F:transferase activity"/>
    <property type="evidence" value="ECO:0007669"/>
    <property type="project" value="UniProtKB-KW"/>
</dbReference>
<evidence type="ECO:0000259" key="1">
    <source>
        <dbReference type="Pfam" id="PF13480"/>
    </source>
</evidence>
<reference evidence="2 3" key="1">
    <citation type="journal article" date="2009" name="Int. J. Syst. Evol. Microbiol.">
        <title>Paenibacillus contaminans sp. nov., isolated from a contaminated laboratory plate.</title>
        <authorList>
            <person name="Chou J.H."/>
            <person name="Lee J.H."/>
            <person name="Lin M.C."/>
            <person name="Chang P.S."/>
            <person name="Arun A.B."/>
            <person name="Young C.C."/>
            <person name="Chen W.M."/>
        </authorList>
    </citation>
    <scope>NUCLEOTIDE SEQUENCE [LARGE SCALE GENOMIC DNA]</scope>
    <source>
        <strain evidence="2 3">CKOBP-6</strain>
    </source>
</reference>
<keyword evidence="2" id="KW-0808">Transferase</keyword>
<sequence length="364" mass="42694">MLMLTHWFVMDTTNASQWRRIIDQLECADVFYTPEYCNLYEKNGEGMAQCFVYQEGDNLVCYPFLLRKIKELPRYANSQVADGLYDIVTPYGYGGPITNVAEPAERLKLLESFERIFDEYCKEKRIVTEFVRFHPLLRNHDYYLDIAPQFNRNTVYIDLRLSEEEIQEQFSGPCKNRIRKAVKEGLTVHSTKSGIESFITMYYATMDKLGADSFYYFPKETFYNTMDLLEGNSDILEVHLNEKVILSGLFLHYGPYLHFHLIGSDKDYLHLAPTNLLFDYAAKWGKANGFTYLHLGGGYKADDSLYRFKKHFNKGDDLDFYIGKKVRCAEEYRLLTTEFDGERYGDYFPIYRHPRLNDPISIAQ</sequence>
<dbReference type="SUPFAM" id="SSF55729">
    <property type="entry name" value="Acyl-CoA N-acyltransferases (Nat)"/>
    <property type="match status" value="1"/>
</dbReference>
<dbReference type="AlphaFoldDB" id="A0A329MTS7"/>
<accession>A0A329MTS7</accession>
<dbReference type="Gene3D" id="3.40.630.30">
    <property type="match status" value="1"/>
</dbReference>
<dbReference type="Proteomes" id="UP000250369">
    <property type="component" value="Unassembled WGS sequence"/>
</dbReference>
<name>A0A329MTS7_9BACL</name>
<dbReference type="PANTHER" id="PTHR36174:SF1">
    <property type="entry name" value="LIPID II:GLYCINE GLYCYLTRANSFERASE"/>
    <property type="match status" value="1"/>
</dbReference>
<dbReference type="InterPro" id="IPR038740">
    <property type="entry name" value="BioF2-like_GNAT_dom"/>
</dbReference>
<keyword evidence="3" id="KW-1185">Reference proteome</keyword>
<dbReference type="Pfam" id="PF13480">
    <property type="entry name" value="Acetyltransf_6"/>
    <property type="match status" value="1"/>
</dbReference>
<dbReference type="EMBL" id="QMFB01000003">
    <property type="protein sequence ID" value="RAV22113.1"/>
    <property type="molecule type" value="Genomic_DNA"/>
</dbReference>
<dbReference type="InterPro" id="IPR050644">
    <property type="entry name" value="PG_Glycine_Bridge_Synth"/>
</dbReference>
<dbReference type="PANTHER" id="PTHR36174">
    <property type="entry name" value="LIPID II:GLYCINE GLYCYLTRANSFERASE"/>
    <property type="match status" value="1"/>
</dbReference>
<protein>
    <submittedName>
        <fullName evidence="2">GNAT family N-acetyltransferase</fullName>
    </submittedName>
</protein>